<sequence length="91" mass="10431">MESIILGFMSSGLRSCQCYCGGKLAFMSKCQHVFIRARVEERNRVKALISEDKPIIKSISNPLNPRYIHLLRMLESIPNPEPKLQFPPPFI</sequence>
<protein>
    <submittedName>
        <fullName evidence="1">Uncharacterized protein</fullName>
    </submittedName>
</protein>
<keyword evidence="2" id="KW-1185">Reference proteome</keyword>
<gene>
    <name evidence="1" type="ORF">EYC80_008916</name>
</gene>
<evidence type="ECO:0000313" key="1">
    <source>
        <dbReference type="EMBL" id="KAB8296123.1"/>
    </source>
</evidence>
<organism evidence="1 2">
    <name type="scientific">Monilinia laxa</name>
    <name type="common">Brown rot fungus</name>
    <name type="synonym">Sclerotinia laxa</name>
    <dbReference type="NCBI Taxonomy" id="61186"/>
    <lineage>
        <taxon>Eukaryota</taxon>
        <taxon>Fungi</taxon>
        <taxon>Dikarya</taxon>
        <taxon>Ascomycota</taxon>
        <taxon>Pezizomycotina</taxon>
        <taxon>Leotiomycetes</taxon>
        <taxon>Helotiales</taxon>
        <taxon>Sclerotiniaceae</taxon>
        <taxon>Monilinia</taxon>
    </lineage>
</organism>
<dbReference type="AlphaFoldDB" id="A0A5N6K1T8"/>
<accession>A0A5N6K1T8</accession>
<reference evidence="1 2" key="1">
    <citation type="submission" date="2019-06" db="EMBL/GenBank/DDBJ databases">
        <title>Genome Sequence of the Brown Rot Fungal Pathogen Monilinia laxa.</title>
        <authorList>
            <person name="De Miccolis Angelini R.M."/>
            <person name="Landi L."/>
            <person name="Abate D."/>
            <person name="Pollastro S."/>
            <person name="Romanazzi G."/>
            <person name="Faretra F."/>
        </authorList>
    </citation>
    <scope>NUCLEOTIDE SEQUENCE [LARGE SCALE GENOMIC DNA]</scope>
    <source>
        <strain evidence="1 2">Mlax316</strain>
    </source>
</reference>
<comment type="caution">
    <text evidence="1">The sequence shown here is derived from an EMBL/GenBank/DDBJ whole genome shotgun (WGS) entry which is preliminary data.</text>
</comment>
<proteinExistence type="predicted"/>
<evidence type="ECO:0000313" key="2">
    <source>
        <dbReference type="Proteomes" id="UP000326757"/>
    </source>
</evidence>
<dbReference type="Proteomes" id="UP000326757">
    <property type="component" value="Unassembled WGS sequence"/>
</dbReference>
<name>A0A5N6K1T8_MONLA</name>
<dbReference type="EMBL" id="VIGI01000009">
    <property type="protein sequence ID" value="KAB8296123.1"/>
    <property type="molecule type" value="Genomic_DNA"/>
</dbReference>